<dbReference type="RefSeq" id="WP_140037204.1">
    <property type="nucleotide sequence ID" value="NZ_CP041040.1"/>
</dbReference>
<name>A0A4Y5YR50_9MICO</name>
<dbReference type="Proteomes" id="UP000316125">
    <property type="component" value="Chromosome"/>
</dbReference>
<dbReference type="AlphaFoldDB" id="A0A4Y5YR50"/>
<evidence type="ECO:0000256" key="1">
    <source>
        <dbReference type="SAM" id="MobiDB-lite"/>
    </source>
</evidence>
<gene>
    <name evidence="2" type="ORF">FIV50_09365</name>
</gene>
<evidence type="ECO:0000313" key="3">
    <source>
        <dbReference type="Proteomes" id="UP000316125"/>
    </source>
</evidence>
<sequence>MADTEARPRGTTLVPGVHRVIRRIDAGEGPYAGTLVTRGGSVAVQVDAEAISGWAGWEHAGDDHVAAPLDIVRRSDGHDVLLPWCTERVSSFFGRRAAAEAALTSGETTTLVASILRGLGELTRGEGQEETGEWWLTDDGRPTFVIGAGETARAAAAGLVARLRKDCADRALTRLLVVVEEGLGAETARPGMPARQLEKWEAELFDTAAPKPLRRDVHAPELARAADAASRAVVARPDARSRLRSRASLPREASRLGALPSRFGTALVHRLYAWRAALDRGISRRTGRGPDGGSVHRGKAAEAGAAPDGRVAARRGRRTIVAAAAAAAVLAGGLLWPGGATGEPDGGGATAVPKSTPRATDVDRVSTDPTPTPSPPSAEPDAAPDPGAPGEGSPRDGAGVLQPVEAARVLISAISICGANGDKVCEGAVAQGSVGVVDALSGSDEALRLESVDEYGDVAVIRVSSAQGDGDEAASDDGERMVVLVRVAEKWLVRDVYDVADQPG</sequence>
<dbReference type="OrthoDB" id="5081882at2"/>
<protein>
    <submittedName>
        <fullName evidence="2">Uncharacterized protein</fullName>
    </submittedName>
</protein>
<organism evidence="2 3">
    <name type="scientific">Microbacterium foliorum</name>
    <dbReference type="NCBI Taxonomy" id="104336"/>
    <lineage>
        <taxon>Bacteria</taxon>
        <taxon>Bacillati</taxon>
        <taxon>Actinomycetota</taxon>
        <taxon>Actinomycetes</taxon>
        <taxon>Micrococcales</taxon>
        <taxon>Microbacteriaceae</taxon>
        <taxon>Microbacterium</taxon>
    </lineage>
</organism>
<feature type="region of interest" description="Disordered" evidence="1">
    <location>
        <begin position="283"/>
        <end position="311"/>
    </location>
</feature>
<feature type="compositionally biased region" description="Low complexity" evidence="1">
    <location>
        <begin position="301"/>
        <end position="310"/>
    </location>
</feature>
<reference evidence="2 3" key="1">
    <citation type="submission" date="2019-06" db="EMBL/GenBank/DDBJ databases">
        <title>Complete genome of Microbacterium foliorum M2.</title>
        <authorList>
            <person name="Cao G."/>
        </authorList>
    </citation>
    <scope>NUCLEOTIDE SEQUENCE [LARGE SCALE GENOMIC DNA]</scope>
    <source>
        <strain evidence="2 3">M2</strain>
    </source>
</reference>
<dbReference type="EMBL" id="CP041040">
    <property type="protein sequence ID" value="QDE34975.1"/>
    <property type="molecule type" value="Genomic_DNA"/>
</dbReference>
<proteinExistence type="predicted"/>
<evidence type="ECO:0000313" key="2">
    <source>
        <dbReference type="EMBL" id="QDE34975.1"/>
    </source>
</evidence>
<feature type="region of interest" description="Disordered" evidence="1">
    <location>
        <begin position="341"/>
        <end position="399"/>
    </location>
</feature>
<accession>A0A4Y5YR50</accession>